<protein>
    <submittedName>
        <fullName evidence="5">DeoR/GlpR transcriptional regulator</fullName>
    </submittedName>
</protein>
<dbReference type="InterPro" id="IPR050313">
    <property type="entry name" value="Carb_Metab_HTH_regulators"/>
</dbReference>
<dbReference type="InterPro" id="IPR036388">
    <property type="entry name" value="WH-like_DNA-bd_sf"/>
</dbReference>
<dbReference type="Gene3D" id="1.10.10.10">
    <property type="entry name" value="Winged helix-like DNA-binding domain superfamily/Winged helix DNA-binding domain"/>
    <property type="match status" value="1"/>
</dbReference>
<evidence type="ECO:0000313" key="5">
    <source>
        <dbReference type="EMBL" id="RGB82002.1"/>
    </source>
</evidence>
<dbReference type="PANTHER" id="PTHR30363:SF44">
    <property type="entry name" value="AGA OPERON TRANSCRIPTIONAL REPRESSOR-RELATED"/>
    <property type="match status" value="1"/>
</dbReference>
<dbReference type="SUPFAM" id="SSF46785">
    <property type="entry name" value="Winged helix' DNA-binding domain"/>
    <property type="match status" value="1"/>
</dbReference>
<dbReference type="InterPro" id="IPR018356">
    <property type="entry name" value="Tscrpt_reg_HTH_DeoR_CS"/>
</dbReference>
<evidence type="ECO:0000259" key="4">
    <source>
        <dbReference type="PROSITE" id="PS51000"/>
    </source>
</evidence>
<dbReference type="InterPro" id="IPR014036">
    <property type="entry name" value="DeoR-like_C"/>
</dbReference>
<name>A0A3E2TSJ3_9FIRM</name>
<reference evidence="5 6" key="1">
    <citation type="submission" date="2018-08" db="EMBL/GenBank/DDBJ databases">
        <title>A genome reference for cultivated species of the human gut microbiota.</title>
        <authorList>
            <person name="Zou Y."/>
            <person name="Xue W."/>
            <person name="Luo G."/>
        </authorList>
    </citation>
    <scope>NUCLEOTIDE SEQUENCE [LARGE SCALE GENOMIC DNA]</scope>
    <source>
        <strain evidence="5 6">AF45-17</strain>
    </source>
</reference>
<dbReference type="EMBL" id="QVEP01000003">
    <property type="protein sequence ID" value="RGB82002.1"/>
    <property type="molecule type" value="Genomic_DNA"/>
</dbReference>
<dbReference type="AlphaFoldDB" id="A0A3E2TSJ3"/>
<dbReference type="InterPro" id="IPR001034">
    <property type="entry name" value="DeoR_HTH"/>
</dbReference>
<evidence type="ECO:0000256" key="1">
    <source>
        <dbReference type="ARBA" id="ARBA00023015"/>
    </source>
</evidence>
<dbReference type="PANTHER" id="PTHR30363">
    <property type="entry name" value="HTH-TYPE TRANSCRIPTIONAL REGULATOR SRLR-RELATED"/>
    <property type="match status" value="1"/>
</dbReference>
<gene>
    <name evidence="5" type="ORF">DW070_02250</name>
</gene>
<accession>A0A3E2TSJ3</accession>
<keyword evidence="2" id="KW-0238">DNA-binding</keyword>
<evidence type="ECO:0000256" key="3">
    <source>
        <dbReference type="ARBA" id="ARBA00023163"/>
    </source>
</evidence>
<feature type="domain" description="HTH deoR-type" evidence="4">
    <location>
        <begin position="8"/>
        <end position="63"/>
    </location>
</feature>
<keyword evidence="1" id="KW-0805">Transcription regulation</keyword>
<dbReference type="PRINTS" id="PR00037">
    <property type="entry name" value="HTHLACR"/>
</dbReference>
<evidence type="ECO:0000313" key="6">
    <source>
        <dbReference type="Proteomes" id="UP000260773"/>
    </source>
</evidence>
<keyword evidence="3" id="KW-0804">Transcription</keyword>
<organism evidence="5 6">
    <name type="scientific">Coprococcus catus</name>
    <dbReference type="NCBI Taxonomy" id="116085"/>
    <lineage>
        <taxon>Bacteria</taxon>
        <taxon>Bacillati</taxon>
        <taxon>Bacillota</taxon>
        <taxon>Clostridia</taxon>
        <taxon>Lachnospirales</taxon>
        <taxon>Lachnospiraceae</taxon>
        <taxon>Coprococcus</taxon>
    </lineage>
</organism>
<dbReference type="SUPFAM" id="SSF100950">
    <property type="entry name" value="NagB/RpiA/CoA transferase-like"/>
    <property type="match status" value="1"/>
</dbReference>
<dbReference type="PROSITE" id="PS51000">
    <property type="entry name" value="HTH_DEOR_2"/>
    <property type="match status" value="1"/>
</dbReference>
<dbReference type="SMART" id="SM01134">
    <property type="entry name" value="DeoRC"/>
    <property type="match status" value="1"/>
</dbReference>
<dbReference type="RefSeq" id="WP_117526872.1">
    <property type="nucleotide sequence ID" value="NZ_JAJCNA010000008.1"/>
</dbReference>
<dbReference type="Pfam" id="PF00455">
    <property type="entry name" value="DeoRC"/>
    <property type="match status" value="1"/>
</dbReference>
<dbReference type="PROSITE" id="PS00894">
    <property type="entry name" value="HTH_DEOR_1"/>
    <property type="match status" value="1"/>
</dbReference>
<evidence type="ECO:0000256" key="2">
    <source>
        <dbReference type="ARBA" id="ARBA00023125"/>
    </source>
</evidence>
<dbReference type="Gene3D" id="3.40.50.1360">
    <property type="match status" value="1"/>
</dbReference>
<dbReference type="GO" id="GO:0003677">
    <property type="term" value="F:DNA binding"/>
    <property type="evidence" value="ECO:0007669"/>
    <property type="project" value="UniProtKB-KW"/>
</dbReference>
<comment type="caution">
    <text evidence="5">The sequence shown here is derived from an EMBL/GenBank/DDBJ whole genome shotgun (WGS) entry which is preliminary data.</text>
</comment>
<dbReference type="InterPro" id="IPR036390">
    <property type="entry name" value="WH_DNA-bd_sf"/>
</dbReference>
<proteinExistence type="predicted"/>
<sequence>MKQSRHIIEKRRNDIVELLHQSGQQQVQTLSEYFHTSPLTIRRDLIELEKQGIIERTYGGACLKKTPEPLHDFADKQAIHNREKELIAEYALSYIHDRDTIFMNSGTTIYQLLKLLNNRPINIVTNNILAYECCPHLGGELIYTGGTYSDLTKACHGDFATNVINQIYANLSILGVNGITAENGATTSNLQETIVNGKMVERCTGKVIIIADSSKIGKTHSFTSAQIQDIDILITGADADPEELRRIREKGVEIHQVSSALPMAL</sequence>
<dbReference type="GO" id="GO:0003700">
    <property type="term" value="F:DNA-binding transcription factor activity"/>
    <property type="evidence" value="ECO:0007669"/>
    <property type="project" value="InterPro"/>
</dbReference>
<dbReference type="SMART" id="SM00420">
    <property type="entry name" value="HTH_DEOR"/>
    <property type="match status" value="1"/>
</dbReference>
<dbReference type="Proteomes" id="UP000260773">
    <property type="component" value="Unassembled WGS sequence"/>
</dbReference>
<dbReference type="Pfam" id="PF08220">
    <property type="entry name" value="HTH_DeoR"/>
    <property type="match status" value="1"/>
</dbReference>
<dbReference type="InterPro" id="IPR037171">
    <property type="entry name" value="NagB/RpiA_transferase-like"/>
</dbReference>